<dbReference type="PANTHER" id="PTHR43133">
    <property type="entry name" value="RNA POLYMERASE ECF-TYPE SIGMA FACTO"/>
    <property type="match status" value="1"/>
</dbReference>
<dbReference type="Gene3D" id="1.10.10.10">
    <property type="entry name" value="Winged helix-like DNA-binding domain superfamily/Winged helix DNA-binding domain"/>
    <property type="match status" value="1"/>
</dbReference>
<evidence type="ECO:0000313" key="8">
    <source>
        <dbReference type="EMBL" id="OWV32489.1"/>
    </source>
</evidence>
<dbReference type="Pfam" id="PF04542">
    <property type="entry name" value="Sigma70_r2"/>
    <property type="match status" value="1"/>
</dbReference>
<dbReference type="Gene3D" id="1.10.1740.10">
    <property type="match status" value="1"/>
</dbReference>
<dbReference type="InterPro" id="IPR014284">
    <property type="entry name" value="RNA_pol_sigma-70_dom"/>
</dbReference>
<evidence type="ECO:0000256" key="2">
    <source>
        <dbReference type="ARBA" id="ARBA00023015"/>
    </source>
</evidence>
<keyword evidence="4" id="KW-0804">Transcription</keyword>
<organism evidence="8 9">
    <name type="scientific">Pacificimonas flava</name>
    <dbReference type="NCBI Taxonomy" id="1234595"/>
    <lineage>
        <taxon>Bacteria</taxon>
        <taxon>Pseudomonadati</taxon>
        <taxon>Pseudomonadota</taxon>
        <taxon>Alphaproteobacteria</taxon>
        <taxon>Sphingomonadales</taxon>
        <taxon>Sphingosinicellaceae</taxon>
        <taxon>Pacificimonas</taxon>
    </lineage>
</organism>
<dbReference type="InterPro" id="IPR039425">
    <property type="entry name" value="RNA_pol_sigma-70-like"/>
</dbReference>
<gene>
    <name evidence="8" type="ORF">B5C34_02805</name>
</gene>
<protein>
    <submittedName>
        <fullName evidence="8">RNA polymerase subunit sigma-70</fullName>
    </submittedName>
</protein>
<keyword evidence="3" id="KW-0731">Sigma factor</keyword>
<dbReference type="GO" id="GO:0016987">
    <property type="term" value="F:sigma factor activity"/>
    <property type="evidence" value="ECO:0007669"/>
    <property type="project" value="UniProtKB-KW"/>
</dbReference>
<dbReference type="InterPro" id="IPR013249">
    <property type="entry name" value="RNA_pol_sigma70_r4_t2"/>
</dbReference>
<feature type="region of interest" description="Disordered" evidence="5">
    <location>
        <begin position="69"/>
        <end position="100"/>
    </location>
</feature>
<dbReference type="AlphaFoldDB" id="A0A219B3U9"/>
<dbReference type="SUPFAM" id="SSF88946">
    <property type="entry name" value="Sigma2 domain of RNA polymerase sigma factors"/>
    <property type="match status" value="1"/>
</dbReference>
<name>A0A219B3U9_9SPHN</name>
<feature type="compositionally biased region" description="Basic and acidic residues" evidence="5">
    <location>
        <begin position="78"/>
        <end position="95"/>
    </location>
</feature>
<accession>A0A219B3U9</accession>
<dbReference type="RefSeq" id="WP_088711283.1">
    <property type="nucleotide sequence ID" value="NZ_NFZT01000001.1"/>
</dbReference>
<dbReference type="NCBIfam" id="TIGR02937">
    <property type="entry name" value="sigma70-ECF"/>
    <property type="match status" value="1"/>
</dbReference>
<sequence>MADGLVSVFAAERDALLRFLRARGAGDEAEDLLQDLWLKLRRAPPRGPVSDPRAYLFRAANNLMLDRARAGRDRRRREREWSRPLDDAVPDRSDEPSPEQALLARRELEAVQRMLEELGEPTMTIFRSYRLDGMPQKRIAERQGLSLSAVEKHLQKAYRALIAFKRRRDAE</sequence>
<evidence type="ECO:0000256" key="1">
    <source>
        <dbReference type="ARBA" id="ARBA00010641"/>
    </source>
</evidence>
<evidence type="ECO:0000256" key="3">
    <source>
        <dbReference type="ARBA" id="ARBA00023082"/>
    </source>
</evidence>
<feature type="domain" description="RNA polymerase sigma-70 region 2" evidence="6">
    <location>
        <begin position="12"/>
        <end position="71"/>
    </location>
</feature>
<dbReference type="OrthoDB" id="7447094at2"/>
<evidence type="ECO:0000256" key="5">
    <source>
        <dbReference type="SAM" id="MobiDB-lite"/>
    </source>
</evidence>
<proteinExistence type="inferred from homology"/>
<dbReference type="InterPro" id="IPR007627">
    <property type="entry name" value="RNA_pol_sigma70_r2"/>
</dbReference>
<dbReference type="InterPro" id="IPR013324">
    <property type="entry name" value="RNA_pol_sigma_r3/r4-like"/>
</dbReference>
<reference evidence="9" key="1">
    <citation type="submission" date="2017-05" db="EMBL/GenBank/DDBJ databases">
        <authorList>
            <person name="Lin X."/>
        </authorList>
    </citation>
    <scope>NUCLEOTIDE SEQUENCE [LARGE SCALE GENOMIC DNA]</scope>
    <source>
        <strain evidence="9">JLT2012</strain>
    </source>
</reference>
<evidence type="ECO:0000259" key="6">
    <source>
        <dbReference type="Pfam" id="PF04542"/>
    </source>
</evidence>
<dbReference type="SUPFAM" id="SSF88659">
    <property type="entry name" value="Sigma3 and sigma4 domains of RNA polymerase sigma factors"/>
    <property type="match status" value="1"/>
</dbReference>
<dbReference type="InterPro" id="IPR036388">
    <property type="entry name" value="WH-like_DNA-bd_sf"/>
</dbReference>
<comment type="caution">
    <text evidence="8">The sequence shown here is derived from an EMBL/GenBank/DDBJ whole genome shotgun (WGS) entry which is preliminary data.</text>
</comment>
<feature type="domain" description="RNA polymerase sigma factor 70 region 4 type 2" evidence="7">
    <location>
        <begin position="109"/>
        <end position="161"/>
    </location>
</feature>
<comment type="similarity">
    <text evidence="1">Belongs to the sigma-70 factor family. ECF subfamily.</text>
</comment>
<dbReference type="PANTHER" id="PTHR43133:SF63">
    <property type="entry name" value="RNA POLYMERASE SIGMA FACTOR FECI-RELATED"/>
    <property type="match status" value="1"/>
</dbReference>
<dbReference type="GO" id="GO:0003677">
    <property type="term" value="F:DNA binding"/>
    <property type="evidence" value="ECO:0007669"/>
    <property type="project" value="InterPro"/>
</dbReference>
<evidence type="ECO:0000259" key="7">
    <source>
        <dbReference type="Pfam" id="PF08281"/>
    </source>
</evidence>
<evidence type="ECO:0000256" key="4">
    <source>
        <dbReference type="ARBA" id="ARBA00023163"/>
    </source>
</evidence>
<evidence type="ECO:0000313" key="9">
    <source>
        <dbReference type="Proteomes" id="UP000198462"/>
    </source>
</evidence>
<keyword evidence="2" id="KW-0805">Transcription regulation</keyword>
<dbReference type="Pfam" id="PF08281">
    <property type="entry name" value="Sigma70_r4_2"/>
    <property type="match status" value="1"/>
</dbReference>
<dbReference type="Proteomes" id="UP000198462">
    <property type="component" value="Unassembled WGS sequence"/>
</dbReference>
<dbReference type="EMBL" id="NFZT01000001">
    <property type="protein sequence ID" value="OWV32489.1"/>
    <property type="molecule type" value="Genomic_DNA"/>
</dbReference>
<keyword evidence="9" id="KW-1185">Reference proteome</keyword>
<dbReference type="InterPro" id="IPR013325">
    <property type="entry name" value="RNA_pol_sigma_r2"/>
</dbReference>
<dbReference type="GO" id="GO:0006352">
    <property type="term" value="P:DNA-templated transcription initiation"/>
    <property type="evidence" value="ECO:0007669"/>
    <property type="project" value="InterPro"/>
</dbReference>